<feature type="compositionally biased region" description="Acidic residues" evidence="1">
    <location>
        <begin position="652"/>
        <end position="661"/>
    </location>
</feature>
<comment type="caution">
    <text evidence="3">The sequence shown here is derived from an EMBL/GenBank/DDBJ whole genome shotgun (WGS) entry which is preliminary data.</text>
</comment>
<dbReference type="HOGENOM" id="CLU_356680_0_0_1"/>
<evidence type="ECO:0000313" key="4">
    <source>
        <dbReference type="Proteomes" id="UP000018721"/>
    </source>
</evidence>
<dbReference type="Proteomes" id="UP000018721">
    <property type="component" value="Unassembled WGS sequence"/>
</dbReference>
<organism evidence="3 4">
    <name type="scientific">Phytophthora nicotianae P1569</name>
    <dbReference type="NCBI Taxonomy" id="1317065"/>
    <lineage>
        <taxon>Eukaryota</taxon>
        <taxon>Sar</taxon>
        <taxon>Stramenopiles</taxon>
        <taxon>Oomycota</taxon>
        <taxon>Peronosporomycetes</taxon>
        <taxon>Peronosporales</taxon>
        <taxon>Peronosporaceae</taxon>
        <taxon>Phytophthora</taxon>
    </lineage>
</organism>
<feature type="region of interest" description="Disordered" evidence="1">
    <location>
        <begin position="638"/>
        <end position="664"/>
    </location>
</feature>
<evidence type="ECO:0000259" key="2">
    <source>
        <dbReference type="Pfam" id="PF14214"/>
    </source>
</evidence>
<sequence>MRNIDAFVEHVLGVPPKHMKGKPFGGLFGDVKAYFGMVETQGGGTLHVHFLVWLSDAPPNTDAFDRAVADYGDNYYHDIETFADSIVSTSMPIDVANSSCVFCGHSYADLQELPIPLEAYKDPSKQHRGHSVRGEPVLVRCSGCGTKLSSQHVIRRVLLEHRPPSWPPQMRPYSSSELASVIRLETSCRGSVSAAKTAIYRRDLRLHEGHRDIDDEDASNDAYGKYLHDLNRTPRRLERREEDAFRDDSVARAVVMLPPSIDDERWAPRAVAFVVSILVFLLNLHWWSHVGSCFKKSRASEPGQCRYGFPRDRVPQTSCSKDGVTLRRRAPFEFINGFNREMMLAFRSNHDIQVMIGGSNALLRIYYATKYVTKMQEQVDSITAVALAAFKRRQLREARNTDDNVETPAADSQQRTAIGRRRVAALVYAITNRREIAGPLAALYVLRGSCAYMSSPCAPLPLRNVLHELIEQGIHSCDLVELRLQGSDKVTFRAASLLDDYMFRPQALGKLSLYEFVAAHFRRKRTQLNRDAALFLPDHPLFNTHCVGTHKCKVVPVVGGMHMPLVDTESPREIVVQRSQSALVLFKPFRVLTDLVTNPTNSDAWIEAFLQWHPTRTSFTCEIMANMDDYSRAAKESKECGETNATEVNTNDSDDSDEDDAMGTRDDIDAALDRAATTRESTVTPPVLSSDDFYHLFVDDDDGDGVGDLNEDQASVFPSNLPIFPNAASPVSNSQFQHLLRIPAQITANTVDGSRRQASSTVEFSINELQQFVNDTSNDETERPRSE</sequence>
<accession>V9E347</accession>
<protein>
    <recommendedName>
        <fullName evidence="2">Helitron helicase-like domain-containing protein</fullName>
    </recommendedName>
</protein>
<name>V9E347_PHYNI</name>
<dbReference type="OrthoDB" id="116992at2759"/>
<proteinExistence type="predicted"/>
<dbReference type="AlphaFoldDB" id="V9E347"/>
<gene>
    <name evidence="3" type="ORF">F443_19794</name>
</gene>
<evidence type="ECO:0000313" key="3">
    <source>
        <dbReference type="EMBL" id="ETI33530.1"/>
    </source>
</evidence>
<feature type="domain" description="Helitron helicase-like" evidence="2">
    <location>
        <begin position="2"/>
        <end position="52"/>
    </location>
</feature>
<dbReference type="Pfam" id="PF14214">
    <property type="entry name" value="Helitron_like_N"/>
    <property type="match status" value="1"/>
</dbReference>
<dbReference type="EMBL" id="ANIZ01003434">
    <property type="protein sequence ID" value="ETI33530.1"/>
    <property type="molecule type" value="Genomic_DNA"/>
</dbReference>
<evidence type="ECO:0000256" key="1">
    <source>
        <dbReference type="SAM" id="MobiDB-lite"/>
    </source>
</evidence>
<dbReference type="InterPro" id="IPR025476">
    <property type="entry name" value="Helitron_helicase-like"/>
</dbReference>
<dbReference type="eggNOG" id="ENOG502SDV5">
    <property type="taxonomic scope" value="Eukaryota"/>
</dbReference>
<feature type="non-terminal residue" evidence="3">
    <location>
        <position position="787"/>
    </location>
</feature>
<keyword evidence="4" id="KW-1185">Reference proteome</keyword>
<reference evidence="3 4" key="1">
    <citation type="submission" date="2013-11" db="EMBL/GenBank/DDBJ databases">
        <title>The Genome Sequence of Phytophthora parasitica P1569.</title>
        <authorList>
            <consortium name="The Broad Institute Genomics Platform"/>
            <person name="Russ C."/>
            <person name="Tyler B."/>
            <person name="Panabieres F."/>
            <person name="Shan W."/>
            <person name="Tripathy S."/>
            <person name="Grunwald N."/>
            <person name="Machado M."/>
            <person name="Johnson C.S."/>
            <person name="Arredondo F."/>
            <person name="Hong C."/>
            <person name="Coffey M."/>
            <person name="Young S.K."/>
            <person name="Zeng Q."/>
            <person name="Gargeya S."/>
            <person name="Fitzgerald M."/>
            <person name="Abouelleil A."/>
            <person name="Alvarado L."/>
            <person name="Chapman S.B."/>
            <person name="Gainer-Dewar J."/>
            <person name="Goldberg J."/>
            <person name="Griggs A."/>
            <person name="Gujja S."/>
            <person name="Hansen M."/>
            <person name="Howarth C."/>
            <person name="Imamovic A."/>
            <person name="Ireland A."/>
            <person name="Larimer J."/>
            <person name="McCowan C."/>
            <person name="Murphy C."/>
            <person name="Pearson M."/>
            <person name="Poon T.W."/>
            <person name="Priest M."/>
            <person name="Roberts A."/>
            <person name="Saif S."/>
            <person name="Shea T."/>
            <person name="Sykes S."/>
            <person name="Wortman J."/>
            <person name="Nusbaum C."/>
            <person name="Birren B."/>
        </authorList>
    </citation>
    <scope>NUCLEOTIDE SEQUENCE [LARGE SCALE GENOMIC DNA]</scope>
    <source>
        <strain evidence="3 4">P1569</strain>
    </source>
</reference>